<dbReference type="PROSITE" id="PS51269">
    <property type="entry name" value="COMM"/>
    <property type="match status" value="1"/>
</dbReference>
<organism evidence="4 5">
    <name type="scientific">Ameiurus melas</name>
    <name type="common">Black bullhead</name>
    <name type="synonym">Silurus melas</name>
    <dbReference type="NCBI Taxonomy" id="219545"/>
    <lineage>
        <taxon>Eukaryota</taxon>
        <taxon>Metazoa</taxon>
        <taxon>Chordata</taxon>
        <taxon>Craniata</taxon>
        <taxon>Vertebrata</taxon>
        <taxon>Euteleostomi</taxon>
        <taxon>Actinopterygii</taxon>
        <taxon>Neopterygii</taxon>
        <taxon>Teleostei</taxon>
        <taxon>Ostariophysi</taxon>
        <taxon>Siluriformes</taxon>
        <taxon>Ictaluridae</taxon>
        <taxon>Ameiurus</taxon>
    </lineage>
</organism>
<comment type="similarity">
    <text evidence="2">Belongs to the COMM domain-containing protein 3 family.</text>
</comment>
<dbReference type="CDD" id="cd04751">
    <property type="entry name" value="Commd3"/>
    <property type="match status" value="1"/>
</dbReference>
<keyword evidence="5" id="KW-1185">Reference proteome</keyword>
<sequence>MYLFIYNNAEPASDQLTGSRDREVCFASPHKMELSDSVVKGLQTLADPVYLDLKSFTIFTEAAFSSLLSFPTGSVFDYPELKNMDQALLKHCHIATTTFILEGVKQNADRSTICSSLEDLKFDSERVDAFYVLYQKNKTNLEKLLSSIDRCPPHITDVSWRLDYCIKNSHVHKVNQPSYLISFNTENGENNGASSKQNFSCTLEQLQDLVGKMKDAAKSVERAAQL</sequence>
<evidence type="ECO:0000256" key="1">
    <source>
        <dbReference type="ARBA" id="ARBA00016548"/>
    </source>
</evidence>
<evidence type="ECO:0000313" key="5">
    <source>
        <dbReference type="Proteomes" id="UP000593565"/>
    </source>
</evidence>
<name>A0A7J5ZYX9_AMEME</name>
<dbReference type="PANTHER" id="PTHR31159:SF1">
    <property type="entry name" value="COMM DOMAIN-CONTAINING PROTEIN 3"/>
    <property type="match status" value="1"/>
</dbReference>
<evidence type="ECO:0000313" key="4">
    <source>
        <dbReference type="EMBL" id="KAF4075835.1"/>
    </source>
</evidence>
<accession>A0A7J5ZYX9</accession>
<feature type="domain" description="COMM" evidence="3">
    <location>
        <begin position="154"/>
        <end position="224"/>
    </location>
</feature>
<dbReference type="PANTHER" id="PTHR31159">
    <property type="entry name" value="COMM DOMAIN-CONTAINING PROTEIN 3"/>
    <property type="match status" value="1"/>
</dbReference>
<dbReference type="Pfam" id="PF07258">
    <property type="entry name" value="COMM_domain"/>
    <property type="match status" value="1"/>
</dbReference>
<dbReference type="OrthoDB" id="1917519at2759"/>
<dbReference type="InterPro" id="IPR037355">
    <property type="entry name" value="COMMD3"/>
</dbReference>
<protein>
    <recommendedName>
        <fullName evidence="1">COMM domain-containing protein 3</fullName>
    </recommendedName>
</protein>
<dbReference type="Proteomes" id="UP000593565">
    <property type="component" value="Unassembled WGS sequence"/>
</dbReference>
<evidence type="ECO:0000256" key="2">
    <source>
        <dbReference type="ARBA" id="ARBA00093469"/>
    </source>
</evidence>
<reference evidence="4 5" key="1">
    <citation type="submission" date="2020-02" db="EMBL/GenBank/DDBJ databases">
        <title>A chromosome-scale genome assembly of the black bullhead catfish (Ameiurus melas).</title>
        <authorList>
            <person name="Wen M."/>
            <person name="Zham M."/>
            <person name="Cabau C."/>
            <person name="Klopp C."/>
            <person name="Donnadieu C."/>
            <person name="Roques C."/>
            <person name="Bouchez O."/>
            <person name="Lampietro C."/>
            <person name="Jouanno E."/>
            <person name="Herpin A."/>
            <person name="Louis A."/>
            <person name="Berthelot C."/>
            <person name="Parey E."/>
            <person name="Roest-Crollius H."/>
            <person name="Braasch I."/>
            <person name="Postlethwait J."/>
            <person name="Robinson-Rechavi M."/>
            <person name="Echchiki A."/>
            <person name="Begum T."/>
            <person name="Montfort J."/>
            <person name="Schartl M."/>
            <person name="Bobe J."/>
            <person name="Guiguen Y."/>
        </authorList>
    </citation>
    <scope>NUCLEOTIDE SEQUENCE [LARGE SCALE GENOMIC DNA]</scope>
    <source>
        <strain evidence="4">M_S1</strain>
        <tissue evidence="4">Blood</tissue>
    </source>
</reference>
<proteinExistence type="inferred from homology"/>
<dbReference type="Pfam" id="PF21672">
    <property type="entry name" value="COMM_HN"/>
    <property type="match status" value="1"/>
</dbReference>
<evidence type="ECO:0000259" key="3">
    <source>
        <dbReference type="PROSITE" id="PS51269"/>
    </source>
</evidence>
<dbReference type="AlphaFoldDB" id="A0A7J5ZYX9"/>
<dbReference type="GO" id="GO:0006814">
    <property type="term" value="P:sodium ion transport"/>
    <property type="evidence" value="ECO:0007669"/>
    <property type="project" value="InterPro"/>
</dbReference>
<comment type="caution">
    <text evidence="4">The sequence shown here is derived from an EMBL/GenBank/DDBJ whole genome shotgun (WGS) entry which is preliminary data.</text>
</comment>
<dbReference type="EMBL" id="JAAGNN010000020">
    <property type="protein sequence ID" value="KAF4075835.1"/>
    <property type="molecule type" value="Genomic_DNA"/>
</dbReference>
<dbReference type="InterPro" id="IPR017920">
    <property type="entry name" value="COMM"/>
</dbReference>
<gene>
    <name evidence="4" type="ORF">AMELA_G00223470</name>
</gene>